<reference evidence="2 3" key="1">
    <citation type="submission" date="2019-03" db="EMBL/GenBank/DDBJ databases">
        <title>Luteimonas zhaokaii sp.nov., isolated from the rectal contents of Plateau pika in Yushu, Qinghai Province, China.</title>
        <authorList>
            <person name="Zhang G."/>
        </authorList>
    </citation>
    <scope>NUCLEOTIDE SEQUENCE [LARGE SCALE GENOMIC DNA]</scope>
    <source>
        <strain evidence="2 3">B9</strain>
    </source>
</reference>
<keyword evidence="3" id="KW-1185">Reference proteome</keyword>
<evidence type="ECO:0000256" key="1">
    <source>
        <dbReference type="SAM" id="SignalP"/>
    </source>
</evidence>
<keyword evidence="1" id="KW-0732">Signal</keyword>
<dbReference type="EMBL" id="SMTF01000006">
    <property type="protein sequence ID" value="TDK23801.1"/>
    <property type="molecule type" value="Genomic_DNA"/>
</dbReference>
<dbReference type="Gene3D" id="1.10.390.10">
    <property type="entry name" value="Neutral Protease Domain 2"/>
    <property type="match status" value="1"/>
</dbReference>
<protein>
    <recommendedName>
        <fullName evidence="4">Peptidase M1 membrane alanine aminopeptidase domain-containing protein</fullName>
    </recommendedName>
</protein>
<dbReference type="AlphaFoldDB" id="A0A4R5TN66"/>
<accession>A0A4R5TN66</accession>
<evidence type="ECO:0000313" key="2">
    <source>
        <dbReference type="EMBL" id="TDK23801.1"/>
    </source>
</evidence>
<proteinExistence type="predicted"/>
<feature type="signal peptide" evidence="1">
    <location>
        <begin position="1"/>
        <end position="22"/>
    </location>
</feature>
<sequence length="434" mass="46855">MTIVHRLVLLATLLLCCAPALAAQPAPGSGSTYRMDVHFDPNDGALSASGTLEIHTDEALDGFELLLNGGLAIDTLQPDRNAAVTFENGISIDSYALPQTQRITVTLVQPLLAGERMSIAFDYAGQVTTDSIEIGRGVVTPGWSEMTMEALWYPVWLKGTRVHSDVTLTLPAGYQVAAPGRVEPAGEGRWRLRPNGPVSGRVTFIASDGWVETRRALGEGLSGVVLSIDPEPRADAILDGTAAAFAAYRALFGEPETASTALTIVYANRDIGLKYPRQAYSTGGDFIVLDQSDERVQLDTLHHEVAHFWWSRGRPGTPHEFLSESISEYLAVRHGGDAWGDAWLETRRATMAQRSAAIEGSLRDIDGLTATRQDLLYHRGPTALFALQDRIGRGAVDALLVQAHAAPDDTLDAFLQLLAAQQGQDVADRFASEL</sequence>
<comment type="caution">
    <text evidence="2">The sequence shown here is derived from an EMBL/GenBank/DDBJ whole genome shotgun (WGS) entry which is preliminary data.</text>
</comment>
<dbReference type="RefSeq" id="WP_133321898.1">
    <property type="nucleotide sequence ID" value="NZ_SMTF01000006.1"/>
</dbReference>
<organism evidence="2 3">
    <name type="scientific">Luteimonas aestuarii</name>
    <dbReference type="NCBI Taxonomy" id="453837"/>
    <lineage>
        <taxon>Bacteria</taxon>
        <taxon>Pseudomonadati</taxon>
        <taxon>Pseudomonadota</taxon>
        <taxon>Gammaproteobacteria</taxon>
        <taxon>Lysobacterales</taxon>
        <taxon>Lysobacteraceae</taxon>
        <taxon>Luteimonas</taxon>
    </lineage>
</organism>
<name>A0A4R5TN66_9GAMM</name>
<evidence type="ECO:0000313" key="3">
    <source>
        <dbReference type="Proteomes" id="UP000294796"/>
    </source>
</evidence>
<dbReference type="SUPFAM" id="SSF55486">
    <property type="entry name" value="Metalloproteases ('zincins'), catalytic domain"/>
    <property type="match status" value="1"/>
</dbReference>
<dbReference type="OrthoDB" id="9762302at2"/>
<dbReference type="InterPro" id="IPR027268">
    <property type="entry name" value="Peptidase_M4/M1_CTD_sf"/>
</dbReference>
<gene>
    <name evidence="2" type="ORF">E2F46_09730</name>
</gene>
<dbReference type="Proteomes" id="UP000294796">
    <property type="component" value="Unassembled WGS sequence"/>
</dbReference>
<evidence type="ECO:0008006" key="4">
    <source>
        <dbReference type="Google" id="ProtNLM"/>
    </source>
</evidence>
<feature type="chain" id="PRO_5020255665" description="Peptidase M1 membrane alanine aminopeptidase domain-containing protein" evidence="1">
    <location>
        <begin position="23"/>
        <end position="434"/>
    </location>
</feature>